<dbReference type="NCBIfam" id="TIGR01064">
    <property type="entry name" value="pyruv_kin"/>
    <property type="match status" value="1"/>
</dbReference>
<dbReference type="PANTHER" id="PTHR11817">
    <property type="entry name" value="PYRUVATE KINASE"/>
    <property type="match status" value="1"/>
</dbReference>
<dbReference type="InterPro" id="IPR011037">
    <property type="entry name" value="Pyrv_Knase-like_insert_dom_sf"/>
</dbReference>
<dbReference type="SUPFAM" id="SSF52935">
    <property type="entry name" value="PK C-terminal domain-like"/>
    <property type="match status" value="1"/>
</dbReference>
<comment type="pathway">
    <text evidence="1 13">Carbohydrate degradation; glycolysis; pyruvate from D-glyceraldehyde 3-phosphate: step 5/5.</text>
</comment>
<dbReference type="EMBL" id="CP017448">
    <property type="protein sequence ID" value="AOV18492.1"/>
    <property type="molecule type" value="Genomic_DNA"/>
</dbReference>
<feature type="domain" description="Pyruvate kinase barrel" evidence="14">
    <location>
        <begin position="4"/>
        <end position="325"/>
    </location>
</feature>
<evidence type="ECO:0000313" key="16">
    <source>
        <dbReference type="EMBL" id="AOV18492.1"/>
    </source>
</evidence>
<dbReference type="Pfam" id="PF02887">
    <property type="entry name" value="PK_C"/>
    <property type="match status" value="1"/>
</dbReference>
<evidence type="ECO:0000259" key="15">
    <source>
        <dbReference type="Pfam" id="PF02887"/>
    </source>
</evidence>
<evidence type="ECO:0000256" key="4">
    <source>
        <dbReference type="ARBA" id="ARBA00022679"/>
    </source>
</evidence>
<dbReference type="KEGG" id="aaeo:BJI67_06820"/>
<dbReference type="InterPro" id="IPR015806">
    <property type="entry name" value="Pyrv_Knase_insert_dom_sf"/>
</dbReference>
<evidence type="ECO:0000256" key="9">
    <source>
        <dbReference type="ARBA" id="ARBA00022842"/>
    </source>
</evidence>
<dbReference type="SUPFAM" id="SSF51621">
    <property type="entry name" value="Phosphoenolpyruvate/pyruvate domain"/>
    <property type="match status" value="1"/>
</dbReference>
<evidence type="ECO:0000256" key="1">
    <source>
        <dbReference type="ARBA" id="ARBA00004997"/>
    </source>
</evidence>
<dbReference type="Proteomes" id="UP000095342">
    <property type="component" value="Chromosome"/>
</dbReference>
<dbReference type="InterPro" id="IPR015813">
    <property type="entry name" value="Pyrv/PenolPyrv_kinase-like_dom"/>
</dbReference>
<dbReference type="GO" id="GO:0004743">
    <property type="term" value="F:pyruvate kinase activity"/>
    <property type="evidence" value="ECO:0007669"/>
    <property type="project" value="UniProtKB-UniRule"/>
</dbReference>
<evidence type="ECO:0000256" key="2">
    <source>
        <dbReference type="ARBA" id="ARBA00008663"/>
    </source>
</evidence>
<proteinExistence type="inferred from homology"/>
<evidence type="ECO:0000256" key="11">
    <source>
        <dbReference type="ARBA" id="ARBA00023317"/>
    </source>
</evidence>
<keyword evidence="10 13" id="KW-0324">Glycolysis</keyword>
<keyword evidence="17" id="KW-1185">Reference proteome</keyword>
<evidence type="ECO:0000313" key="17">
    <source>
        <dbReference type="Proteomes" id="UP000095342"/>
    </source>
</evidence>
<evidence type="ECO:0000256" key="6">
    <source>
        <dbReference type="ARBA" id="ARBA00022741"/>
    </source>
</evidence>
<dbReference type="Gene3D" id="2.40.33.10">
    <property type="entry name" value="PK beta-barrel domain-like"/>
    <property type="match status" value="1"/>
</dbReference>
<dbReference type="NCBIfam" id="NF004491">
    <property type="entry name" value="PRK05826.1"/>
    <property type="match status" value="1"/>
</dbReference>
<keyword evidence="6" id="KW-0547">Nucleotide-binding</keyword>
<gene>
    <name evidence="16" type="ORF">BJI67_06820</name>
</gene>
<sequence>MRPHKTKIVCTIGPASDRPGTLRRMLRAGMSVARINLAHGDTDSHAATIRRLHEAAAQTGLPVAVLADLPGPKLRIGRLVPDPLRLHQGSSFTLTTEDIEGDSTRVCVPGFHALPAAVRRGDSIFLNDGFIQLKVREVAPPEVRCRVVVGGELRSHKGLNIPRLHVAIPAFTERDQHLLAFACEQGVDAVSISFVERAADIERVRREAGALGAAPYLIAKIERASALRHLNEILEAADGCMVARGDLGVETPIESIAFVQKRLIRKANAAGKPVITATQMLESMVDHSRPTRAEATDVANAVLDGTDCVMLSEESAIGAYPVEAVRMLGRIARRAEAVREDFAPGGDAQETGRMDIEDVVSLNVVTAARRLHAPYVFTPTETGATARRIARFHLSSWTIALSRHAATCQRLLFSYGVHPVHVGGDARDWQSIAHDWLHTHRLVGHPLIFTEGPSRGHPGTTNRVEIVPGFDID</sequence>
<dbReference type="PRINTS" id="PR01050">
    <property type="entry name" value="PYRUVTKNASE"/>
</dbReference>
<dbReference type="AlphaFoldDB" id="A0A1D8KC10"/>
<comment type="similarity">
    <text evidence="2 13">Belongs to the pyruvate kinase family.</text>
</comment>
<keyword evidence="7 13" id="KW-0418">Kinase</keyword>
<comment type="catalytic activity">
    <reaction evidence="13">
        <text>pyruvate + ATP = phosphoenolpyruvate + ADP + H(+)</text>
        <dbReference type="Rhea" id="RHEA:18157"/>
        <dbReference type="ChEBI" id="CHEBI:15361"/>
        <dbReference type="ChEBI" id="CHEBI:15378"/>
        <dbReference type="ChEBI" id="CHEBI:30616"/>
        <dbReference type="ChEBI" id="CHEBI:58702"/>
        <dbReference type="ChEBI" id="CHEBI:456216"/>
        <dbReference type="EC" id="2.7.1.40"/>
    </reaction>
</comment>
<dbReference type="InterPro" id="IPR015793">
    <property type="entry name" value="Pyrv_Knase_brl"/>
</dbReference>
<dbReference type="InterPro" id="IPR036918">
    <property type="entry name" value="Pyrv_Knase_C_sf"/>
</dbReference>
<dbReference type="Pfam" id="PF00224">
    <property type="entry name" value="PK"/>
    <property type="match status" value="1"/>
</dbReference>
<keyword evidence="8" id="KW-0067">ATP-binding</keyword>
<keyword evidence="5" id="KW-0479">Metal-binding</keyword>
<dbReference type="GO" id="GO:0005524">
    <property type="term" value="F:ATP binding"/>
    <property type="evidence" value="ECO:0007669"/>
    <property type="project" value="UniProtKB-KW"/>
</dbReference>
<keyword evidence="4 13" id="KW-0808">Transferase</keyword>
<feature type="domain" description="Pyruvate kinase C-terminal" evidence="15">
    <location>
        <begin position="360"/>
        <end position="467"/>
    </location>
</feature>
<evidence type="ECO:0000256" key="12">
    <source>
        <dbReference type="NCBIfam" id="TIGR01064"/>
    </source>
</evidence>
<evidence type="ECO:0000256" key="3">
    <source>
        <dbReference type="ARBA" id="ARBA00012142"/>
    </source>
</evidence>
<dbReference type="GO" id="GO:0000287">
    <property type="term" value="F:magnesium ion binding"/>
    <property type="evidence" value="ECO:0007669"/>
    <property type="project" value="UniProtKB-UniRule"/>
</dbReference>
<dbReference type="Gene3D" id="3.20.20.60">
    <property type="entry name" value="Phosphoenolpyruvate-binding domains"/>
    <property type="match status" value="1"/>
</dbReference>
<keyword evidence="11 16" id="KW-0670">Pyruvate</keyword>
<protein>
    <recommendedName>
        <fullName evidence="3 12">Pyruvate kinase</fullName>
        <ecNumber evidence="3 12">2.7.1.40</ecNumber>
    </recommendedName>
</protein>
<evidence type="ECO:0000256" key="8">
    <source>
        <dbReference type="ARBA" id="ARBA00022840"/>
    </source>
</evidence>
<keyword evidence="9 13" id="KW-0460">Magnesium</keyword>
<evidence type="ECO:0000256" key="7">
    <source>
        <dbReference type="ARBA" id="ARBA00022777"/>
    </source>
</evidence>
<dbReference type="InterPro" id="IPR015795">
    <property type="entry name" value="Pyrv_Knase_C"/>
</dbReference>
<organism evidence="16 17">
    <name type="scientific">Acidihalobacter aeolianus</name>
    <dbReference type="NCBI Taxonomy" id="2792603"/>
    <lineage>
        <taxon>Bacteria</taxon>
        <taxon>Pseudomonadati</taxon>
        <taxon>Pseudomonadota</taxon>
        <taxon>Gammaproteobacteria</taxon>
        <taxon>Chromatiales</taxon>
        <taxon>Ectothiorhodospiraceae</taxon>
        <taxon>Acidihalobacter</taxon>
    </lineage>
</organism>
<dbReference type="UniPathway" id="UPA00109">
    <property type="reaction ID" value="UER00188"/>
</dbReference>
<evidence type="ECO:0000256" key="13">
    <source>
        <dbReference type="RuleBase" id="RU000504"/>
    </source>
</evidence>
<reference evidence="16 17" key="1">
    <citation type="submission" date="2016-09" db="EMBL/GenBank/DDBJ databases">
        <title>Acidihalobacter prosperus V6 (DSM14174).</title>
        <authorList>
            <person name="Khaleque H.N."/>
            <person name="Ramsay J.P."/>
            <person name="Murphy R.J.T."/>
            <person name="Kaksonen A.H."/>
            <person name="Boxall N.J."/>
            <person name="Watkin E.L.J."/>
        </authorList>
    </citation>
    <scope>NUCLEOTIDE SEQUENCE [LARGE SCALE GENOMIC DNA]</scope>
    <source>
        <strain evidence="16 17">V6</strain>
    </source>
</reference>
<evidence type="ECO:0000256" key="5">
    <source>
        <dbReference type="ARBA" id="ARBA00022723"/>
    </source>
</evidence>
<dbReference type="InterPro" id="IPR001697">
    <property type="entry name" value="Pyr_Knase"/>
</dbReference>
<dbReference type="Gene3D" id="3.40.1380.20">
    <property type="entry name" value="Pyruvate kinase, C-terminal domain"/>
    <property type="match status" value="1"/>
</dbReference>
<accession>A0A1D8KC10</accession>
<dbReference type="GO" id="GO:0016301">
    <property type="term" value="F:kinase activity"/>
    <property type="evidence" value="ECO:0007669"/>
    <property type="project" value="UniProtKB-KW"/>
</dbReference>
<dbReference type="InterPro" id="IPR040442">
    <property type="entry name" value="Pyrv_kinase-like_dom_sf"/>
</dbReference>
<evidence type="ECO:0000259" key="14">
    <source>
        <dbReference type="Pfam" id="PF00224"/>
    </source>
</evidence>
<dbReference type="GO" id="GO:0030955">
    <property type="term" value="F:potassium ion binding"/>
    <property type="evidence" value="ECO:0007669"/>
    <property type="project" value="UniProtKB-UniRule"/>
</dbReference>
<name>A0A1D8KC10_9GAMM</name>
<dbReference type="FunFam" id="2.40.33.10:FF:000001">
    <property type="entry name" value="Pyruvate kinase"/>
    <property type="match status" value="1"/>
</dbReference>
<dbReference type="SUPFAM" id="SSF50800">
    <property type="entry name" value="PK beta-barrel domain-like"/>
    <property type="match status" value="1"/>
</dbReference>
<dbReference type="EC" id="2.7.1.40" evidence="3 12"/>
<evidence type="ECO:0000256" key="10">
    <source>
        <dbReference type="ARBA" id="ARBA00023152"/>
    </source>
</evidence>